<evidence type="ECO:0000256" key="2">
    <source>
        <dbReference type="SAM" id="MobiDB-lite"/>
    </source>
</evidence>
<dbReference type="SMART" id="SM00355">
    <property type="entry name" value="ZnF_C2H2"/>
    <property type="match status" value="10"/>
</dbReference>
<dbReference type="PROSITE" id="PS50157">
    <property type="entry name" value="ZINC_FINGER_C2H2_2"/>
    <property type="match status" value="4"/>
</dbReference>
<dbReference type="GeneID" id="106457430"/>
<feature type="region of interest" description="Disordered" evidence="2">
    <location>
        <begin position="30"/>
        <end position="77"/>
    </location>
</feature>
<feature type="domain" description="C2H2-type" evidence="3">
    <location>
        <begin position="1238"/>
        <end position="1265"/>
    </location>
</feature>
<accession>A0ABM1B0I9</accession>
<dbReference type="InterPro" id="IPR013087">
    <property type="entry name" value="Znf_C2H2_type"/>
</dbReference>
<evidence type="ECO:0000259" key="3">
    <source>
        <dbReference type="PROSITE" id="PS50157"/>
    </source>
</evidence>
<feature type="domain" description="C2H2-type" evidence="3">
    <location>
        <begin position="288"/>
        <end position="316"/>
    </location>
</feature>
<dbReference type="PANTHER" id="PTHR21190:SF1">
    <property type="entry name" value="GH10077P"/>
    <property type="match status" value="1"/>
</dbReference>
<feature type="domain" description="C2H2-type" evidence="3">
    <location>
        <begin position="553"/>
        <end position="581"/>
    </location>
</feature>
<evidence type="ECO:0000313" key="4">
    <source>
        <dbReference type="Proteomes" id="UP000694941"/>
    </source>
</evidence>
<name>A0ABM1B0I9_LIMPO</name>
<dbReference type="PROSITE" id="PS00028">
    <property type="entry name" value="ZINC_FINGER_C2H2_1"/>
    <property type="match status" value="9"/>
</dbReference>
<keyword evidence="1" id="KW-0863">Zinc-finger</keyword>
<evidence type="ECO:0000313" key="5">
    <source>
        <dbReference type="RefSeq" id="XP_013772298.1"/>
    </source>
</evidence>
<proteinExistence type="predicted"/>
<dbReference type="Proteomes" id="UP000694941">
    <property type="component" value="Unplaced"/>
</dbReference>
<feature type="compositionally biased region" description="Polar residues" evidence="2">
    <location>
        <begin position="1392"/>
        <end position="1402"/>
    </location>
</feature>
<reference evidence="5" key="1">
    <citation type="submission" date="2025-08" db="UniProtKB">
        <authorList>
            <consortium name="RefSeq"/>
        </authorList>
    </citation>
    <scope>IDENTIFICATION</scope>
    <source>
        <tissue evidence="5">Muscle</tissue>
    </source>
</reference>
<protein>
    <submittedName>
        <fullName evidence="5">Uncharacterized protein LOC106457430</fullName>
    </submittedName>
</protein>
<sequence length="1499" mass="169597">MNPKELFEIENSDIITNNTLDIQEIFVNGNRDSEEDIHGVSEDDDDFTSLEPPTESTSNEEGPKLKKRRKQSNPVKCPTTVIRDENMIDYSSEDTLKVKEKRDFPISINEPLEEKMELKCFHCSTAASSAQENNNLSKDSLIPFSRIPPLIPISHAEVSMPNKLPNSALTVFQNPINPFFFPVLPQTQGQNTTIDMSNGNLGSTGIRIFNQEAFCDICQKEFCNKYFLKTHKANKHGIYSADLIPSCHYGGTLFARSLGNELSLPPHMLLKPSTTISTSSQGIMNIEAYCEFCQKEFCNKYFLKKHKFKAHGIGKPSQADLTNGSYFDTKFISPVSSSPSSPATNMVVEKTSKTSEIKPLEPISDNLMSINFSKDIPVIQAEKKITASTEFPVSQGDSVVVTKPVSPDYNNQMLSIHSSKEQLECKKDREISKELETSSVDSFSETGSKKLCNNYFLHEINQRKNIINASGRESKSLELGNTLSENSVETFKIENKDNTVEKSLLESKIVKDYDESITEWTNDVSNIPSVLKIPRFHVSNILNSSQDIMNSEAYCQLCEKEFCNKYFLKKHQFKMHGIGDPSQANLTTGSYCDAKFTSPESSSPSSPTNSLTVEKINKTLEIKSIEPKSDMLISYNFPQGAKLDQTEQQIAVSADLHSPQVDSVVTTTLGSSGYHNNFVSVSSSKGYSECEKDKVLFTTEKLKEIGVINVDAFCEICCKEFCNKYFLRTHRQKKHGINFSDVEKISMQLENPASKSPSLYETFSSEKKDFLEKRIINENNITECYNDNTGRETDISTISSLLKIPQFHASIIINSDPGGVKAQHQSSSVNLDKKSAQIQKENISKPKEEVTSFSYERLHAVTGNSNNSKNGTNEEYYNQNKNNDKLNNEDIRNVNLKKELCGTNKNHNPSVSNSSFKFLSNTSSNTGVISHSGIPDNSLLPINMQNLSFIINDESEKLQSINKCEKSGVQESLHIPEINNTSSVNTNVPKKHTRSNYCNACNKELCNKYFMKTHMLKMHGIDLTEQPIEAAKISTIGGVTCDVCQKELCSKYFLKVHKQNTHGIYEDSSSKEMKEIPLNKTFKKDIPYSMETCPLCDRKFKDTKWLKLHIVNDHNNTVKESLLCFQNRMSNGIENICTYCEKSFADKVDLQVHVIKNHHFKTGKYFKESKTCSDLEINDSNVFTSKKVCKNEMLLERKKEQSTEAKTYHFNFSSGCSSNYHVNEKKHILTRNETLGKYVCIICHCSFQNHQSLQHHLLNHVSHEYSAHKDKKTDYWNYPVSLANMEDCLSSNTKNSSCKIQHTEHQKSKSKKYRCSKCNKKFSSKEHCLCHIYSAHNRKKYYVGFPKFLKRHKFDMFLYKARVKKVSMASKNNKCKKIIDVPNRDKHKPSITVESTSLSQDSGIKKTESNLGTRPINGDDKFIPNQSNVEKKTSDKVPLTYAMPQKLQTGTFIMQPFFLAQPQADGVAKEENFVPSLVYLPVCQKVSHPMTMAFSLTPA</sequence>
<dbReference type="Pfam" id="PF00096">
    <property type="entry name" value="zf-C2H2"/>
    <property type="match status" value="1"/>
</dbReference>
<gene>
    <name evidence="5" type="primary">LOC106457430</name>
</gene>
<feature type="region of interest" description="Disordered" evidence="2">
    <location>
        <begin position="1386"/>
        <end position="1420"/>
    </location>
</feature>
<organism evidence="4 5">
    <name type="scientific">Limulus polyphemus</name>
    <name type="common">Atlantic horseshoe crab</name>
    <dbReference type="NCBI Taxonomy" id="6850"/>
    <lineage>
        <taxon>Eukaryota</taxon>
        <taxon>Metazoa</taxon>
        <taxon>Ecdysozoa</taxon>
        <taxon>Arthropoda</taxon>
        <taxon>Chelicerata</taxon>
        <taxon>Merostomata</taxon>
        <taxon>Xiphosura</taxon>
        <taxon>Limulidae</taxon>
        <taxon>Limulus</taxon>
    </lineage>
</organism>
<dbReference type="PANTHER" id="PTHR21190">
    <property type="entry name" value="GH10077P"/>
    <property type="match status" value="1"/>
</dbReference>
<evidence type="ECO:0000256" key="1">
    <source>
        <dbReference type="PROSITE-ProRule" id="PRU00042"/>
    </source>
</evidence>
<feature type="domain" description="C2H2-type" evidence="3">
    <location>
        <begin position="1313"/>
        <end position="1341"/>
    </location>
</feature>
<dbReference type="RefSeq" id="XP_013772298.1">
    <property type="nucleotide sequence ID" value="XM_013916844.1"/>
</dbReference>
<keyword evidence="1" id="KW-0862">Zinc</keyword>
<keyword evidence="4" id="KW-1185">Reference proteome</keyword>
<keyword evidence="1" id="KW-0479">Metal-binding</keyword>
<dbReference type="Gene3D" id="3.30.160.60">
    <property type="entry name" value="Classic Zinc Finger"/>
    <property type="match status" value="2"/>
</dbReference>